<evidence type="ECO:0008006" key="10">
    <source>
        <dbReference type="Google" id="ProtNLM"/>
    </source>
</evidence>
<dbReference type="Pfam" id="PF00953">
    <property type="entry name" value="Glycos_transf_4"/>
    <property type="match status" value="1"/>
</dbReference>
<evidence type="ECO:0000313" key="9">
    <source>
        <dbReference type="Proteomes" id="UP001500755"/>
    </source>
</evidence>
<protein>
    <recommendedName>
        <fullName evidence="10">UDP-N-acetylmuramyl pentapeptide phosphotransferase/UDP-N-acetylglucosamine-1-phosphate transferase</fullName>
    </recommendedName>
</protein>
<sequence>MTVWILVTAALGAALSWLSCRFLVLPLLRRRGVMDRPSERSSHEVPVVRGGGLAVLSGFLPAAVLGMLGYGLASGEYGLRSLVTFDAPGFSVLAMGIAFGFIGLVDDLDSLSASTRLLAQVGVGIIFAAGVMLLLGVGFFAGAVIAVSVVYVVNAVNFMDGLNTLITGWTLVCALWFTLLGALTGSGSIAIAAVALALAAAAFLPFNTNPAQAFLGDVGSYAIGGATVALAWMSWAFGMPVVAVLAPFVVPAYDVLRTLIVRMYLGENIFQAHKSHLYQRMHQAGLSHETVARIHAGAALVCILASVPAVLTQGWAGELVAVSIWLLVLVFYSYGPRFVKEHRAKEHGSSSNNAGGRA</sequence>
<keyword evidence="5 7" id="KW-1133">Transmembrane helix</keyword>
<name>A0ABN2TNV8_9MICO</name>
<evidence type="ECO:0000256" key="7">
    <source>
        <dbReference type="SAM" id="Phobius"/>
    </source>
</evidence>
<feature type="transmembrane region" description="Helical" evidence="7">
    <location>
        <begin position="46"/>
        <end position="70"/>
    </location>
</feature>
<evidence type="ECO:0000256" key="1">
    <source>
        <dbReference type="ARBA" id="ARBA00004651"/>
    </source>
</evidence>
<feature type="transmembrane region" description="Helical" evidence="7">
    <location>
        <begin position="125"/>
        <end position="153"/>
    </location>
</feature>
<keyword evidence="9" id="KW-1185">Reference proteome</keyword>
<proteinExistence type="predicted"/>
<feature type="transmembrane region" description="Helical" evidence="7">
    <location>
        <begin position="290"/>
        <end position="309"/>
    </location>
</feature>
<reference evidence="8 9" key="1">
    <citation type="journal article" date="2019" name="Int. J. Syst. Evol. Microbiol.">
        <title>The Global Catalogue of Microorganisms (GCM) 10K type strain sequencing project: providing services to taxonomists for standard genome sequencing and annotation.</title>
        <authorList>
            <consortium name="The Broad Institute Genomics Platform"/>
            <consortium name="The Broad Institute Genome Sequencing Center for Infectious Disease"/>
            <person name="Wu L."/>
            <person name="Ma J."/>
        </authorList>
    </citation>
    <scope>NUCLEOTIDE SEQUENCE [LARGE SCALE GENOMIC DNA]</scope>
    <source>
        <strain evidence="8 9">JCM 14546</strain>
    </source>
</reference>
<evidence type="ECO:0000313" key="8">
    <source>
        <dbReference type="EMBL" id="GAA2015643.1"/>
    </source>
</evidence>
<dbReference type="RefSeq" id="WP_344310945.1">
    <property type="nucleotide sequence ID" value="NZ_BAAANO010000038.1"/>
</dbReference>
<evidence type="ECO:0000256" key="5">
    <source>
        <dbReference type="ARBA" id="ARBA00022989"/>
    </source>
</evidence>
<accession>A0ABN2TNV8</accession>
<evidence type="ECO:0000256" key="6">
    <source>
        <dbReference type="ARBA" id="ARBA00023136"/>
    </source>
</evidence>
<evidence type="ECO:0000256" key="2">
    <source>
        <dbReference type="ARBA" id="ARBA00022475"/>
    </source>
</evidence>
<feature type="transmembrane region" description="Helical" evidence="7">
    <location>
        <begin position="82"/>
        <end position="105"/>
    </location>
</feature>
<dbReference type="Proteomes" id="UP001500755">
    <property type="component" value="Unassembled WGS sequence"/>
</dbReference>
<keyword evidence="6 7" id="KW-0472">Membrane</keyword>
<dbReference type="EMBL" id="BAAANO010000038">
    <property type="protein sequence ID" value="GAA2015643.1"/>
    <property type="molecule type" value="Genomic_DNA"/>
</dbReference>
<comment type="caution">
    <text evidence="8">The sequence shown here is derived from an EMBL/GenBank/DDBJ whole genome shotgun (WGS) entry which is preliminary data.</text>
</comment>
<gene>
    <name evidence="8" type="ORF">GCM10009755_29280</name>
</gene>
<dbReference type="InterPro" id="IPR000715">
    <property type="entry name" value="Glycosyl_transferase_4"/>
</dbReference>
<organism evidence="8 9">
    <name type="scientific">Brevibacterium samyangense</name>
    <dbReference type="NCBI Taxonomy" id="366888"/>
    <lineage>
        <taxon>Bacteria</taxon>
        <taxon>Bacillati</taxon>
        <taxon>Actinomycetota</taxon>
        <taxon>Actinomycetes</taxon>
        <taxon>Micrococcales</taxon>
        <taxon>Brevibacteriaceae</taxon>
        <taxon>Brevibacterium</taxon>
    </lineage>
</organism>
<dbReference type="PANTHER" id="PTHR22926">
    <property type="entry name" value="PHOSPHO-N-ACETYLMURAMOYL-PENTAPEPTIDE-TRANSFERASE"/>
    <property type="match status" value="1"/>
</dbReference>
<keyword evidence="2" id="KW-1003">Cell membrane</keyword>
<feature type="transmembrane region" description="Helical" evidence="7">
    <location>
        <begin position="165"/>
        <end position="183"/>
    </location>
</feature>
<keyword evidence="3" id="KW-0808">Transferase</keyword>
<dbReference type="PANTHER" id="PTHR22926:SF3">
    <property type="entry name" value="UNDECAPRENYL-PHOSPHATE ALPHA-N-ACETYLGLUCOSAMINYL 1-PHOSPHATE TRANSFERASE"/>
    <property type="match status" value="1"/>
</dbReference>
<feature type="transmembrane region" description="Helical" evidence="7">
    <location>
        <begin position="315"/>
        <end position="335"/>
    </location>
</feature>
<keyword evidence="4 7" id="KW-0812">Transmembrane</keyword>
<feature type="transmembrane region" description="Helical" evidence="7">
    <location>
        <begin position="189"/>
        <end position="206"/>
    </location>
</feature>
<evidence type="ECO:0000256" key="3">
    <source>
        <dbReference type="ARBA" id="ARBA00022679"/>
    </source>
</evidence>
<comment type="subcellular location">
    <subcellularLocation>
        <location evidence="1">Cell membrane</location>
        <topology evidence="1">Multi-pass membrane protein</topology>
    </subcellularLocation>
</comment>
<evidence type="ECO:0000256" key="4">
    <source>
        <dbReference type="ARBA" id="ARBA00022692"/>
    </source>
</evidence>